<evidence type="ECO:0000259" key="2">
    <source>
        <dbReference type="PROSITE" id="PS50908"/>
    </source>
</evidence>
<name>A0A2K3D5B3_CHLRE</name>
<feature type="compositionally biased region" description="Acidic residues" evidence="1">
    <location>
        <begin position="82"/>
        <end position="96"/>
    </location>
</feature>
<proteinExistence type="predicted"/>
<evidence type="ECO:0000313" key="3">
    <source>
        <dbReference type="EMBL" id="PNW75718.1"/>
    </source>
</evidence>
<dbReference type="Pfam" id="PF01926">
    <property type="entry name" value="MMR_HSR1"/>
    <property type="match status" value="1"/>
</dbReference>
<dbReference type="RefSeq" id="XP_042918786.1">
    <property type="nucleotide sequence ID" value="XM_043068691.1"/>
</dbReference>
<reference evidence="3 4" key="1">
    <citation type="journal article" date="2007" name="Science">
        <title>The Chlamydomonas genome reveals the evolution of key animal and plant functions.</title>
        <authorList>
            <person name="Merchant S.S."/>
            <person name="Prochnik S.E."/>
            <person name="Vallon O."/>
            <person name="Harris E.H."/>
            <person name="Karpowicz S.J."/>
            <person name="Witman G.B."/>
            <person name="Terry A."/>
            <person name="Salamov A."/>
            <person name="Fritz-Laylin L.K."/>
            <person name="Marechal-Drouard L."/>
            <person name="Marshall W.F."/>
            <person name="Qu L.H."/>
            <person name="Nelson D.R."/>
            <person name="Sanderfoot A.A."/>
            <person name="Spalding M.H."/>
            <person name="Kapitonov V.V."/>
            <person name="Ren Q."/>
            <person name="Ferris P."/>
            <person name="Lindquist E."/>
            <person name="Shapiro H."/>
            <person name="Lucas S.M."/>
            <person name="Grimwood J."/>
            <person name="Schmutz J."/>
            <person name="Cardol P."/>
            <person name="Cerutti H."/>
            <person name="Chanfreau G."/>
            <person name="Chen C.L."/>
            <person name="Cognat V."/>
            <person name="Croft M.T."/>
            <person name="Dent R."/>
            <person name="Dutcher S."/>
            <person name="Fernandez E."/>
            <person name="Fukuzawa H."/>
            <person name="Gonzalez-Ballester D."/>
            <person name="Gonzalez-Halphen D."/>
            <person name="Hallmann A."/>
            <person name="Hanikenne M."/>
            <person name="Hippler M."/>
            <person name="Inwood W."/>
            <person name="Jabbari K."/>
            <person name="Kalanon M."/>
            <person name="Kuras R."/>
            <person name="Lefebvre P.A."/>
            <person name="Lemaire S.D."/>
            <person name="Lobanov A.V."/>
            <person name="Lohr M."/>
            <person name="Manuell A."/>
            <person name="Meier I."/>
            <person name="Mets L."/>
            <person name="Mittag M."/>
            <person name="Mittelmeier T."/>
            <person name="Moroney J.V."/>
            <person name="Moseley J."/>
            <person name="Napoli C."/>
            <person name="Nedelcu A.M."/>
            <person name="Niyogi K."/>
            <person name="Novoselov S.V."/>
            <person name="Paulsen I.T."/>
            <person name="Pazour G."/>
            <person name="Purton S."/>
            <person name="Ral J.P."/>
            <person name="Riano-Pachon D.M."/>
            <person name="Riekhof W."/>
            <person name="Rymarquis L."/>
            <person name="Schroda M."/>
            <person name="Stern D."/>
            <person name="Umen J."/>
            <person name="Willows R."/>
            <person name="Wilson N."/>
            <person name="Zimmer S.L."/>
            <person name="Allmer J."/>
            <person name="Balk J."/>
            <person name="Bisova K."/>
            <person name="Chen C.J."/>
            <person name="Elias M."/>
            <person name="Gendler K."/>
            <person name="Hauser C."/>
            <person name="Lamb M.R."/>
            <person name="Ledford H."/>
            <person name="Long J.C."/>
            <person name="Minagawa J."/>
            <person name="Page M.D."/>
            <person name="Pan J."/>
            <person name="Pootakham W."/>
            <person name="Roje S."/>
            <person name="Rose A."/>
            <person name="Stahlberg E."/>
            <person name="Terauchi A.M."/>
            <person name="Yang P."/>
            <person name="Ball S."/>
            <person name="Bowler C."/>
            <person name="Dieckmann C.L."/>
            <person name="Gladyshev V.N."/>
            <person name="Green P."/>
            <person name="Jorgensen R."/>
            <person name="Mayfield S."/>
            <person name="Mueller-Roeber B."/>
            <person name="Rajamani S."/>
            <person name="Sayre R.T."/>
            <person name="Brokstein P."/>
            <person name="Dubchak I."/>
            <person name="Goodstein D."/>
            <person name="Hornick L."/>
            <person name="Huang Y.W."/>
            <person name="Jhaveri J."/>
            <person name="Luo Y."/>
            <person name="Martinez D."/>
            <person name="Ngau W.C."/>
            <person name="Otillar B."/>
            <person name="Poliakov A."/>
            <person name="Porter A."/>
            <person name="Szajkowski L."/>
            <person name="Werner G."/>
            <person name="Zhou K."/>
            <person name="Grigoriev I.V."/>
            <person name="Rokhsar D.S."/>
            <person name="Grossman A.R."/>
        </authorList>
    </citation>
    <scope>NUCLEOTIDE SEQUENCE [LARGE SCALE GENOMIC DNA]</scope>
    <source>
        <strain evidence="4">CC-503</strain>
    </source>
</reference>
<dbReference type="Gene3D" id="3.10.110.10">
    <property type="entry name" value="Ubiquitin Conjugating Enzyme"/>
    <property type="match status" value="1"/>
</dbReference>
<feature type="compositionally biased region" description="Gly residues" evidence="1">
    <location>
        <begin position="301"/>
        <end position="314"/>
    </location>
</feature>
<accession>A0A2K3D5B3</accession>
<feature type="region of interest" description="Disordered" evidence="1">
    <location>
        <begin position="78"/>
        <end position="130"/>
    </location>
</feature>
<dbReference type="KEGG" id="cre:CHLRE_12g538200v5"/>
<dbReference type="GO" id="GO:0005737">
    <property type="term" value="C:cytoplasm"/>
    <property type="evidence" value="ECO:0000318"/>
    <property type="project" value="GO_Central"/>
</dbReference>
<dbReference type="ExpressionAtlas" id="A0A2K3D5B3">
    <property type="expression patterns" value="baseline and differential"/>
</dbReference>
<dbReference type="GeneID" id="5718450"/>
<dbReference type="Gramene" id="PNW75718">
    <property type="protein sequence ID" value="PNW75718"/>
    <property type="gene ID" value="CHLRE_12g538200v5"/>
</dbReference>
<gene>
    <name evidence="3" type="ORF">CHLRE_12g538200v5</name>
</gene>
<sequence length="1245" mass="126871">MRHQAHGDGDPRQRRARILCLHGSRQDGELFSQRLKILARKLAGIADLHFVSSPHELPLSPGQSVAMRSWWRHWNLPTHDQDESEQGQEEDSDEGQDGAPKSVQPGILKQNGSAARSVTAPAAPAAAPPAGWDEVVAGDWRASLAALAAEWRAAGPFDGLLGFSNGAAAALLLACHAVSDPAAFPGLKFVVCAGGYVPQPLQRLAPPAMTTPAPAAAAATAAAAAEARLAAPLPLPSLHFVSRSDVAVPYDDSMALAGCFDGGRRTVLEHGLGHALPQKAEHTAAVMDFVRRVLGMPPGSGPGAGSGAAGGGRGAAAAAKSPAAQSPAKPAAAAAVTPAAATAPPAAAARAPAAKAPAPPPAQAPAATAPAAPAPAPPAPAAPAPVVVEAVEATEEQREEMDALEAIFMDEYRPHSTAPPRFTIHLREPGAGSDGEGAAGSSGAGPPSRLFSLTFTLPAGYPSSQPPVIAFTGPLGGNDPRRHALAAHLAATAQEAVDSSGAGCVFQVVEAAKEWIDTNLPADIGERREAGGAGGSLGVMAAPGAHAAASAAAAGAAPAGSAAVGASGMGAGGSGAAAAGCGSGGRMSPAAAAAAVAAAAQNSGVLNLGWGATALGISTATGAKDKWWEREDADGELIRAAVAEAAASAPWRTGRQEALELAEGDEEAAAALQWGADAGDAAADAAAAASSSGAAEWTQRGRWDYVVGLVGKPSAGKSTFFNAIVDPVTDEDGARVAAFPFTTIQPNVGRGYVLMPDPAPLLGLAPQDCKPLHGYAESFCLEAAAADHRTTNIDPLRRWVGGAGWAAPGRPLLWRKVPIVIKDVAGLVPGAYQGRGRGNAFLNDLCDADVLIHVVDASGTTDREGQLVDTDAAAAAEQQEQQAAAGDKKPTARGGDPLDDVGWVREELHRWVYDNVRAKWTFVLRKPSRLPELFSGYHASRALVAEVLSRVGVSVGALVVEGSSLAHWSEAHLHRLVAHFLQARFPILLALNKADMASSPDHIHRVRAALPHDPAVPVSAATERWLCSGRRAGRVVYADGAAAVTALDQSPELAQQLAKVQSAVLDKYGGTGAALALAAAVAMRPPRPMYPVSELETYAALAARGIASAAGGLLGSGLDAKARAAEGATPGVLRDCVLLKPGSHIVDLFEVLKRPPYQLLEGDFVRAECSALTSAEAAAASAAAARQQAAAAGDGGASTHQHTGLAAQTWRVVKKDEVLDWGSCVARIMTNRRSNWQHSHAPKAK</sequence>
<dbReference type="AlphaFoldDB" id="A0A2K3D5B3"/>
<feature type="compositionally biased region" description="Pro residues" evidence="1">
    <location>
        <begin position="372"/>
        <end position="382"/>
    </location>
</feature>
<dbReference type="Pfam" id="PF08438">
    <property type="entry name" value="YGR210-like_G4"/>
    <property type="match status" value="1"/>
</dbReference>
<dbReference type="PANTHER" id="PTHR23305">
    <property type="entry name" value="OBG GTPASE FAMILY"/>
    <property type="match status" value="1"/>
</dbReference>
<dbReference type="SUPFAM" id="SSF53474">
    <property type="entry name" value="alpha/beta-Hydrolases"/>
    <property type="match status" value="1"/>
</dbReference>
<dbReference type="GO" id="GO:0016887">
    <property type="term" value="F:ATP hydrolysis activity"/>
    <property type="evidence" value="ECO:0000318"/>
    <property type="project" value="GO_Central"/>
</dbReference>
<dbReference type="SMART" id="SM00591">
    <property type="entry name" value="RWD"/>
    <property type="match status" value="1"/>
</dbReference>
<dbReference type="CDD" id="cd11605">
    <property type="entry name" value="RWD_DRWD_ELF-like"/>
    <property type="match status" value="1"/>
</dbReference>
<organism evidence="3 4">
    <name type="scientific">Chlamydomonas reinhardtii</name>
    <name type="common">Chlamydomonas smithii</name>
    <dbReference type="NCBI Taxonomy" id="3055"/>
    <lineage>
        <taxon>Eukaryota</taxon>
        <taxon>Viridiplantae</taxon>
        <taxon>Chlorophyta</taxon>
        <taxon>core chlorophytes</taxon>
        <taxon>Chlorophyceae</taxon>
        <taxon>CS clade</taxon>
        <taxon>Chlamydomonadales</taxon>
        <taxon>Chlamydomonadaceae</taxon>
        <taxon>Chlamydomonas</taxon>
    </lineage>
</organism>
<dbReference type="InterPro" id="IPR006073">
    <property type="entry name" value="GTP-bd"/>
</dbReference>
<feature type="compositionally biased region" description="Low complexity" evidence="1">
    <location>
        <begin position="347"/>
        <end position="356"/>
    </location>
</feature>
<feature type="domain" description="RWD" evidence="2">
    <location>
        <begin position="399"/>
        <end position="519"/>
    </location>
</feature>
<dbReference type="InterPro" id="IPR027417">
    <property type="entry name" value="P-loop_NTPase"/>
</dbReference>
<dbReference type="InterPro" id="IPR016135">
    <property type="entry name" value="UBQ-conjugating_enzyme/RWD"/>
</dbReference>
<evidence type="ECO:0000256" key="1">
    <source>
        <dbReference type="SAM" id="MobiDB-lite"/>
    </source>
</evidence>
<dbReference type="FunFam" id="3.10.110.10:FF:000246">
    <property type="entry name" value="Predicted protein"/>
    <property type="match status" value="1"/>
</dbReference>
<dbReference type="InterPro" id="IPR005645">
    <property type="entry name" value="FSH-like_dom"/>
</dbReference>
<evidence type="ECO:0000313" key="4">
    <source>
        <dbReference type="Proteomes" id="UP000006906"/>
    </source>
</evidence>
<dbReference type="GO" id="GO:0005525">
    <property type="term" value="F:GTP binding"/>
    <property type="evidence" value="ECO:0007669"/>
    <property type="project" value="InterPro"/>
</dbReference>
<dbReference type="SUPFAM" id="SSF54495">
    <property type="entry name" value="UBC-like"/>
    <property type="match status" value="1"/>
</dbReference>
<keyword evidence="4" id="KW-1185">Reference proteome</keyword>
<feature type="region of interest" description="Disordered" evidence="1">
    <location>
        <begin position="347"/>
        <end position="382"/>
    </location>
</feature>
<dbReference type="InParanoid" id="A0A2K3D5B3"/>
<feature type="region of interest" description="Disordered" evidence="1">
    <location>
        <begin position="298"/>
        <end position="323"/>
    </location>
</feature>
<feature type="compositionally biased region" description="Low complexity" evidence="1">
    <location>
        <begin position="120"/>
        <end position="130"/>
    </location>
</feature>
<dbReference type="Gene3D" id="3.40.50.300">
    <property type="entry name" value="P-loop containing nucleotide triphosphate hydrolases"/>
    <property type="match status" value="1"/>
</dbReference>
<dbReference type="InterPro" id="IPR006575">
    <property type="entry name" value="RWD_dom"/>
</dbReference>
<protein>
    <recommendedName>
        <fullName evidence="2">RWD domain-containing protein</fullName>
    </recommendedName>
</protein>
<dbReference type="Pfam" id="PF05773">
    <property type="entry name" value="RWD"/>
    <property type="match status" value="1"/>
</dbReference>
<dbReference type="OrthoDB" id="545683at2759"/>
<dbReference type="EMBL" id="CM008973">
    <property type="protein sequence ID" value="PNW75718.1"/>
    <property type="molecule type" value="Genomic_DNA"/>
</dbReference>
<feature type="region of interest" description="Disordered" evidence="1">
    <location>
        <begin position="877"/>
        <end position="897"/>
    </location>
</feature>
<dbReference type="Gene3D" id="1.10.8.470">
    <property type="match status" value="1"/>
</dbReference>
<dbReference type="InterPro" id="IPR013646">
    <property type="entry name" value="YGR210-like_G4"/>
</dbReference>
<dbReference type="STRING" id="3055.A0A2K3D5B3"/>
<dbReference type="Gene3D" id="3.40.50.1820">
    <property type="entry name" value="alpha/beta hydrolase"/>
    <property type="match status" value="1"/>
</dbReference>
<dbReference type="Pfam" id="PF03959">
    <property type="entry name" value="FSH1"/>
    <property type="match status" value="1"/>
</dbReference>
<dbReference type="SUPFAM" id="SSF52540">
    <property type="entry name" value="P-loop containing nucleoside triphosphate hydrolases"/>
    <property type="match status" value="1"/>
</dbReference>
<dbReference type="PANTHER" id="PTHR23305:SF1">
    <property type="entry name" value="OBG-TYPE G DOMAIN-CONTAINING PROTEIN"/>
    <property type="match status" value="1"/>
</dbReference>
<dbReference type="Proteomes" id="UP000006906">
    <property type="component" value="Chromosome 12"/>
</dbReference>
<dbReference type="InterPro" id="IPR029058">
    <property type="entry name" value="AB_hydrolase_fold"/>
</dbReference>
<dbReference type="PROSITE" id="PS50908">
    <property type="entry name" value="RWD"/>
    <property type="match status" value="1"/>
</dbReference>